<organism evidence="5 6">
    <name type="scientific">Sclerotinia borealis (strain F-4128)</name>
    <dbReference type="NCBI Taxonomy" id="1432307"/>
    <lineage>
        <taxon>Eukaryota</taxon>
        <taxon>Fungi</taxon>
        <taxon>Dikarya</taxon>
        <taxon>Ascomycota</taxon>
        <taxon>Pezizomycotina</taxon>
        <taxon>Leotiomycetes</taxon>
        <taxon>Helotiales</taxon>
        <taxon>Sclerotiniaceae</taxon>
        <taxon>Sclerotinia</taxon>
    </lineage>
</organism>
<keyword evidence="2" id="KW-0479">Metal-binding</keyword>
<dbReference type="GO" id="GO:0046872">
    <property type="term" value="F:metal ion binding"/>
    <property type="evidence" value="ECO:0007669"/>
    <property type="project" value="UniProtKB-KW"/>
</dbReference>
<dbReference type="Gene3D" id="2.170.150.70">
    <property type="match status" value="1"/>
</dbReference>
<evidence type="ECO:0000256" key="1">
    <source>
        <dbReference type="ARBA" id="ARBA00005495"/>
    </source>
</evidence>
<feature type="domain" description="CENP-V/GFA" evidence="4">
    <location>
        <begin position="35"/>
        <end position="155"/>
    </location>
</feature>
<sequence length="160" mass="18464">MQPDRTKILTRLYEPFSTEIITRVEETSAEERTTHEGSCHCGVITFTVTLKWPFPKYTVNQCTCSVCTQHGYLLVYPMRTDIKFLDDSDLKMGTYKFGHGIADHRFCTHCGSSIMVDLRRPEVFGESDPRKDIVAINIRTFKNIDLDTMSYTYFDGKNLI</sequence>
<dbReference type="PANTHER" id="PTHR28620:SF1">
    <property type="entry name" value="CENP-V_GFA DOMAIN-CONTAINING PROTEIN"/>
    <property type="match status" value="1"/>
</dbReference>
<evidence type="ECO:0000256" key="3">
    <source>
        <dbReference type="ARBA" id="ARBA00022833"/>
    </source>
</evidence>
<evidence type="ECO:0000259" key="4">
    <source>
        <dbReference type="PROSITE" id="PS51891"/>
    </source>
</evidence>
<name>W9CQ32_SCLBF</name>
<evidence type="ECO:0000256" key="2">
    <source>
        <dbReference type="ARBA" id="ARBA00022723"/>
    </source>
</evidence>
<comment type="caution">
    <text evidence="5">The sequence shown here is derived from an EMBL/GenBank/DDBJ whole genome shotgun (WGS) entry which is preliminary data.</text>
</comment>
<keyword evidence="6" id="KW-1185">Reference proteome</keyword>
<dbReference type="GO" id="GO:0016846">
    <property type="term" value="F:carbon-sulfur lyase activity"/>
    <property type="evidence" value="ECO:0007669"/>
    <property type="project" value="InterPro"/>
</dbReference>
<gene>
    <name evidence="5" type="ORF">SBOR_0765</name>
</gene>
<dbReference type="HOGENOM" id="CLU_055491_7_0_1"/>
<proteinExistence type="inferred from homology"/>
<dbReference type="InterPro" id="IPR011057">
    <property type="entry name" value="Mss4-like_sf"/>
</dbReference>
<dbReference type="Pfam" id="PF04828">
    <property type="entry name" value="GFA"/>
    <property type="match status" value="1"/>
</dbReference>
<accession>W9CQ32</accession>
<dbReference type="AlphaFoldDB" id="W9CQ32"/>
<keyword evidence="3" id="KW-0862">Zinc</keyword>
<reference evidence="5 6" key="1">
    <citation type="journal article" date="2014" name="Genome Announc.">
        <title>Draft genome sequence of Sclerotinia borealis, a psychrophilic plant pathogenic fungus.</title>
        <authorList>
            <person name="Mardanov A.V."/>
            <person name="Beletsky A.V."/>
            <person name="Kadnikov V.V."/>
            <person name="Ignatov A.N."/>
            <person name="Ravin N.V."/>
        </authorList>
    </citation>
    <scope>NUCLEOTIDE SEQUENCE [LARGE SCALE GENOMIC DNA]</scope>
    <source>
        <strain evidence="6">F-4157</strain>
    </source>
</reference>
<evidence type="ECO:0000313" key="6">
    <source>
        <dbReference type="Proteomes" id="UP000019487"/>
    </source>
</evidence>
<comment type="similarity">
    <text evidence="1">Belongs to the Gfa family.</text>
</comment>
<dbReference type="InterPro" id="IPR052355">
    <property type="entry name" value="CENP-V-like"/>
</dbReference>
<dbReference type="InterPro" id="IPR006913">
    <property type="entry name" value="CENP-V/GFA"/>
</dbReference>
<dbReference type="OrthoDB" id="2993351at2759"/>
<dbReference type="SUPFAM" id="SSF51316">
    <property type="entry name" value="Mss4-like"/>
    <property type="match status" value="1"/>
</dbReference>
<dbReference type="Proteomes" id="UP000019487">
    <property type="component" value="Unassembled WGS sequence"/>
</dbReference>
<dbReference type="STRING" id="1432307.W9CQ32"/>
<dbReference type="EMBL" id="AYSA01000028">
    <property type="protein sequence ID" value="ESZ98907.1"/>
    <property type="molecule type" value="Genomic_DNA"/>
</dbReference>
<evidence type="ECO:0000313" key="5">
    <source>
        <dbReference type="EMBL" id="ESZ98907.1"/>
    </source>
</evidence>
<dbReference type="PROSITE" id="PS51891">
    <property type="entry name" value="CENP_V_GFA"/>
    <property type="match status" value="1"/>
</dbReference>
<protein>
    <recommendedName>
        <fullName evidence="4">CENP-V/GFA domain-containing protein</fullName>
    </recommendedName>
</protein>
<dbReference type="PANTHER" id="PTHR28620">
    <property type="entry name" value="CENTROMERE PROTEIN V"/>
    <property type="match status" value="1"/>
</dbReference>